<gene>
    <name evidence="1" type="ORF">MRB53_000606</name>
</gene>
<organism evidence="1 2">
    <name type="scientific">Persea americana</name>
    <name type="common">Avocado</name>
    <dbReference type="NCBI Taxonomy" id="3435"/>
    <lineage>
        <taxon>Eukaryota</taxon>
        <taxon>Viridiplantae</taxon>
        <taxon>Streptophyta</taxon>
        <taxon>Embryophyta</taxon>
        <taxon>Tracheophyta</taxon>
        <taxon>Spermatophyta</taxon>
        <taxon>Magnoliopsida</taxon>
        <taxon>Magnoliidae</taxon>
        <taxon>Laurales</taxon>
        <taxon>Lauraceae</taxon>
        <taxon>Persea</taxon>
    </lineage>
</organism>
<keyword evidence="2" id="KW-1185">Reference proteome</keyword>
<name>A0ACC2MQ00_PERAE</name>
<comment type="caution">
    <text evidence="1">The sequence shown here is derived from an EMBL/GenBank/DDBJ whole genome shotgun (WGS) entry which is preliminary data.</text>
</comment>
<dbReference type="EMBL" id="CM056809">
    <property type="protein sequence ID" value="KAJ8647583.1"/>
    <property type="molecule type" value="Genomic_DNA"/>
</dbReference>
<protein>
    <submittedName>
        <fullName evidence="1">Uncharacterized protein</fullName>
    </submittedName>
</protein>
<dbReference type="Proteomes" id="UP001234297">
    <property type="component" value="Chromosome 1"/>
</dbReference>
<evidence type="ECO:0000313" key="1">
    <source>
        <dbReference type="EMBL" id="KAJ8647583.1"/>
    </source>
</evidence>
<reference evidence="1 2" key="1">
    <citation type="journal article" date="2022" name="Hortic Res">
        <title>A haplotype resolved chromosomal level avocado genome allows analysis of novel avocado genes.</title>
        <authorList>
            <person name="Nath O."/>
            <person name="Fletcher S.J."/>
            <person name="Hayward A."/>
            <person name="Shaw L.M."/>
            <person name="Masouleh A.K."/>
            <person name="Furtado A."/>
            <person name="Henry R.J."/>
            <person name="Mitter N."/>
        </authorList>
    </citation>
    <scope>NUCLEOTIDE SEQUENCE [LARGE SCALE GENOMIC DNA]</scope>
    <source>
        <strain evidence="2">cv. Hass</strain>
    </source>
</reference>
<sequence length="375" mass="41727">MEEEEEGGLAGAGARRPGTGKEKMGGMGGCSAGAGAHKPGAGKEKMGGTEEERKTEEKEGGEEDREEGGRRGRKKKKRRKINAADVTDGDSFVTYLKVSTTAVPFEWENEARNAEEGLWSLPNPKEPWIWKKENPNFHEGAVTVVMFVTSYSMFLVIIIVWKQRIMVAVTFLVFFGSIELFYISASRTKVLVFVCVKSIQVPYVCEQERFLIGRIGPKEYGMLRHIVRYGYKDLQQENYNFENRLVSGITEFVETEGAESTSGLNTRPFSGSLSSDGEENQRCLSDFKEVTSDGLEIVENSIHRDVSLEIMRARESGVTYIIGNSHAKAKTSASILKKLAINIVYDFLGKNCRGPDVVLNVPPTSLLEVGMIYYV</sequence>
<accession>A0ACC2MQ00</accession>
<proteinExistence type="predicted"/>
<evidence type="ECO:0000313" key="2">
    <source>
        <dbReference type="Proteomes" id="UP001234297"/>
    </source>
</evidence>